<evidence type="ECO:0000313" key="1">
    <source>
        <dbReference type="EMBL" id="CAH2031437.1"/>
    </source>
</evidence>
<dbReference type="Proteomes" id="UP001295463">
    <property type="component" value="Chromosome"/>
</dbReference>
<dbReference type="EMBL" id="OW150024">
    <property type="protein sequence ID" value="CAH2031437.1"/>
    <property type="molecule type" value="Genomic_DNA"/>
</dbReference>
<proteinExistence type="predicted"/>
<keyword evidence="2" id="KW-1185">Reference proteome</keyword>
<organism evidence="1 2">
    <name type="scientific">Trichlorobacter ammonificans</name>
    <dbReference type="NCBI Taxonomy" id="2916410"/>
    <lineage>
        <taxon>Bacteria</taxon>
        <taxon>Pseudomonadati</taxon>
        <taxon>Thermodesulfobacteriota</taxon>
        <taxon>Desulfuromonadia</taxon>
        <taxon>Geobacterales</taxon>
        <taxon>Geobacteraceae</taxon>
        <taxon>Trichlorobacter</taxon>
    </lineage>
</organism>
<sequence length="23" mass="2982">MYSVRYSWNHKQVYRVHCELRLN</sequence>
<reference evidence="1 2" key="1">
    <citation type="submission" date="2022-03" db="EMBL/GenBank/DDBJ databases">
        <authorList>
            <person name="Koch H."/>
        </authorList>
    </citation>
    <scope>NUCLEOTIDE SEQUENCE [LARGE SCALE GENOMIC DNA]</scope>
    <source>
        <strain evidence="1 2">G1</strain>
    </source>
</reference>
<gene>
    <name evidence="1" type="ORF">GEAMG1_1605</name>
</gene>
<accession>A0ABM9D9M5</accession>
<name>A0ABM9D9M5_9BACT</name>
<protein>
    <submittedName>
        <fullName evidence="1">Uncharacterized protein</fullName>
    </submittedName>
</protein>
<evidence type="ECO:0000313" key="2">
    <source>
        <dbReference type="Proteomes" id="UP001295463"/>
    </source>
</evidence>